<dbReference type="Gene3D" id="3.40.630.30">
    <property type="match status" value="1"/>
</dbReference>
<evidence type="ECO:0000256" key="1">
    <source>
        <dbReference type="SAM" id="MobiDB-lite"/>
    </source>
</evidence>
<accession>A0A2T5VGL3</accession>
<dbReference type="AlphaFoldDB" id="A0A2T5VGL3"/>
<dbReference type="InterPro" id="IPR052729">
    <property type="entry name" value="Acyl/Acetyltrans_Enzymes"/>
</dbReference>
<dbReference type="GO" id="GO:0016747">
    <property type="term" value="F:acyltransferase activity, transferring groups other than amino-acyl groups"/>
    <property type="evidence" value="ECO:0007669"/>
    <property type="project" value="InterPro"/>
</dbReference>
<comment type="caution">
    <text evidence="3">The sequence shown here is derived from an EMBL/GenBank/DDBJ whole genome shotgun (WGS) entry which is preliminary data.</text>
</comment>
<evidence type="ECO:0000313" key="4">
    <source>
        <dbReference type="Proteomes" id="UP000244081"/>
    </source>
</evidence>
<dbReference type="Proteomes" id="UP000244081">
    <property type="component" value="Unassembled WGS sequence"/>
</dbReference>
<dbReference type="PROSITE" id="PS51186">
    <property type="entry name" value="GNAT"/>
    <property type="match status" value="1"/>
</dbReference>
<organism evidence="3 4">
    <name type="scientific">Breoghania corrubedonensis</name>
    <dbReference type="NCBI Taxonomy" id="665038"/>
    <lineage>
        <taxon>Bacteria</taxon>
        <taxon>Pseudomonadati</taxon>
        <taxon>Pseudomonadota</taxon>
        <taxon>Alphaproteobacteria</taxon>
        <taxon>Hyphomicrobiales</taxon>
        <taxon>Stappiaceae</taxon>
        <taxon>Breoghania</taxon>
    </lineage>
</organism>
<dbReference type="InterPro" id="IPR000182">
    <property type="entry name" value="GNAT_dom"/>
</dbReference>
<dbReference type="PANTHER" id="PTHR47237:SF2">
    <property type="entry name" value="BLL4206 PROTEIN"/>
    <property type="match status" value="1"/>
</dbReference>
<dbReference type="Gene3D" id="3.40.630.90">
    <property type="match status" value="1"/>
</dbReference>
<dbReference type="PANTHER" id="PTHR47237">
    <property type="entry name" value="SLL0310 PROTEIN"/>
    <property type="match status" value="1"/>
</dbReference>
<gene>
    <name evidence="3" type="ORF">C8N35_101943</name>
</gene>
<proteinExistence type="predicted"/>
<evidence type="ECO:0000259" key="2">
    <source>
        <dbReference type="PROSITE" id="PS51186"/>
    </source>
</evidence>
<dbReference type="InterPro" id="IPR016181">
    <property type="entry name" value="Acyl_CoA_acyltransferase"/>
</dbReference>
<protein>
    <submittedName>
        <fullName evidence="3">Putative N-acetyltransferase YhbS</fullName>
    </submittedName>
</protein>
<dbReference type="EMBL" id="QAYG01000001">
    <property type="protein sequence ID" value="PTW62894.1"/>
    <property type="molecule type" value="Genomic_DNA"/>
</dbReference>
<feature type="region of interest" description="Disordered" evidence="1">
    <location>
        <begin position="1"/>
        <end position="22"/>
    </location>
</feature>
<feature type="domain" description="N-acetyltransferase" evidence="2">
    <location>
        <begin position="34"/>
        <end position="167"/>
    </location>
</feature>
<dbReference type="SUPFAM" id="SSF55729">
    <property type="entry name" value="Acyl-CoA N-acyltransferases (Nat)"/>
    <property type="match status" value="1"/>
</dbReference>
<keyword evidence="4" id="KW-1185">Reference proteome</keyword>
<name>A0A2T5VGL3_9HYPH</name>
<reference evidence="3 4" key="1">
    <citation type="submission" date="2018-04" db="EMBL/GenBank/DDBJ databases">
        <title>Genomic Encyclopedia of Archaeal and Bacterial Type Strains, Phase II (KMG-II): from individual species to whole genera.</title>
        <authorList>
            <person name="Goeker M."/>
        </authorList>
    </citation>
    <scope>NUCLEOTIDE SEQUENCE [LARGE SCALE GENOMIC DNA]</scope>
    <source>
        <strain evidence="3 4">DSM 23382</strain>
    </source>
</reference>
<keyword evidence="3" id="KW-0808">Transferase</keyword>
<dbReference type="InterPro" id="IPR041496">
    <property type="entry name" value="YitH/HolE_GNAT"/>
</dbReference>
<dbReference type="Pfam" id="PF18014">
    <property type="entry name" value="Acetyltransf_18"/>
    <property type="match status" value="1"/>
</dbReference>
<evidence type="ECO:0000313" key="3">
    <source>
        <dbReference type="EMBL" id="PTW62894.1"/>
    </source>
</evidence>
<sequence>MVAGGSESGNVDAACESGDPASGADRLRVDNYDAVARRITRADRPLLHELTVSVFWPHRTRDLDEFLALGEGYLATDEIGRAMGSAMYYFAGDDFAMLGMMVTAPRLQTLGTGRWLLGHIMADAAGRDMRLSATRSGYWLYESEGFVPLVTIWQHQGIARPFRLPAPVPDLTLRALQPGDWSALRTLDKIAFGAERTKTLDLLAQVASGVVVERDGRICGYALIRSFGRGKVIGPVIAEDDATAMMLVAPLIKAHEGEFVRLDTPVESKTFEAFLSAGGLGVYDTVTEMYYGRQRRPLEGLQIYGLAAHSLG</sequence>